<dbReference type="Proteomes" id="UP000001940">
    <property type="component" value="Chromosome IV"/>
</dbReference>
<accession>O45400</accession>
<gene>
    <name evidence="5" type="ORF">CELE_F23B2.10</name>
    <name evidence="5 7" type="ORF">F23B2.10</name>
</gene>
<evidence type="ECO:0000313" key="6">
    <source>
        <dbReference type="Proteomes" id="UP000001940"/>
    </source>
</evidence>
<dbReference type="PROSITE" id="PS50089">
    <property type="entry name" value="ZF_RING_2"/>
    <property type="match status" value="1"/>
</dbReference>
<dbReference type="PhylomeDB" id="O45400"/>
<evidence type="ECO:0000313" key="7">
    <source>
        <dbReference type="WormBase" id="F23B2.10"/>
    </source>
</evidence>
<dbReference type="OrthoDB" id="5813525at2759"/>
<dbReference type="HOGENOM" id="CLU_722054_0_0_1"/>
<dbReference type="CTD" id="184885"/>
<dbReference type="InParanoid" id="O45400"/>
<feature type="domain" description="RING-type" evidence="4">
    <location>
        <begin position="9"/>
        <end position="49"/>
    </location>
</feature>
<dbReference type="KEGG" id="cel:CELE_F23B2.10"/>
<dbReference type="WormBase" id="F23B2.10">
    <property type="protein sequence ID" value="CE09590"/>
    <property type="gene ID" value="WBGene00009077"/>
</dbReference>
<dbReference type="STRING" id="6239.F23B2.10.1"/>
<proteinExistence type="predicted"/>
<dbReference type="eggNOG" id="ENOG502R8FH">
    <property type="taxonomic scope" value="Eukaryota"/>
</dbReference>
<dbReference type="OMA" id="NSAFCAN"/>
<dbReference type="Pfam" id="PF14634">
    <property type="entry name" value="zf-RING_5"/>
    <property type="match status" value="1"/>
</dbReference>
<dbReference type="AGR" id="WB:WBGene00009077"/>
<dbReference type="PIR" id="T21295">
    <property type="entry name" value="T21295"/>
</dbReference>
<dbReference type="RefSeq" id="NP_501597.1">
    <property type="nucleotide sequence ID" value="NM_069196.1"/>
</dbReference>
<evidence type="ECO:0000313" key="5">
    <source>
        <dbReference type="EMBL" id="CAB05176.1"/>
    </source>
</evidence>
<evidence type="ECO:0000256" key="1">
    <source>
        <dbReference type="ARBA" id="ARBA00022771"/>
    </source>
</evidence>
<dbReference type="GO" id="GO:0008270">
    <property type="term" value="F:zinc ion binding"/>
    <property type="evidence" value="ECO:0007669"/>
    <property type="project" value="UniProtKB-KW"/>
</dbReference>
<protein>
    <submittedName>
        <fullName evidence="5">RING-type domain-containing protein</fullName>
    </submittedName>
</protein>
<evidence type="ECO:0000256" key="3">
    <source>
        <dbReference type="PROSITE-ProRule" id="PRU00175"/>
    </source>
</evidence>
<dbReference type="SUPFAM" id="SSF57850">
    <property type="entry name" value="RING/U-box"/>
    <property type="match status" value="1"/>
</dbReference>
<dbReference type="EMBL" id="BX284604">
    <property type="protein sequence ID" value="CAB05176.1"/>
    <property type="molecule type" value="Genomic_DNA"/>
</dbReference>
<sequence length="393" mass="45677">MSLTISTQCSKCEKIYDDNKRKICSGKCGHSICESCFDRKSSDICSICNQIDSFGVKCINRSAMEMVEMKKNAFSFSDIWIFKFDPKEHFNGPCSKCNDYSTMLRVCTNSAVQAGLLVKTGENSFDLTPHTTDELLETIILRIKSIGICADCVINNGLKEDVVMMKNIKRLYDIAKALNYLSMFSFSMKQIEREIEEFKNKKNQLRFYNMYYHFVKETYPEIMKWLKNDLVRISAPPCWQVLLKIVSIMTQAAQSLFLKSAERELQISKEKLRDSKGNSEWQKTVDKLENFRDFLEINHVDAEIQPIDMWNFFVLCTTEELDKVTAIINRNLKIQGKSSRETLKEVYYLTRDVRKTLPFQIPERFAGFIDRFIRVLVGENLDEEQALEIQSTT</sequence>
<keyword evidence="1 3" id="KW-0863">Zinc-finger</keyword>
<keyword evidence="1 3" id="KW-0479">Metal-binding</keyword>
<reference evidence="5 6" key="1">
    <citation type="journal article" date="1998" name="Science">
        <title>Genome sequence of the nematode C. elegans: a platform for investigating biology.</title>
        <authorList>
            <consortium name="The C. elegans sequencing consortium"/>
            <person name="Sulson J.E."/>
            <person name="Waterston R."/>
        </authorList>
    </citation>
    <scope>NUCLEOTIDE SEQUENCE [LARGE SCALE GENOMIC DNA]</scope>
    <source>
        <strain evidence="5 6">Bristol N2</strain>
    </source>
</reference>
<dbReference type="GeneID" id="184885"/>
<keyword evidence="6" id="KW-1185">Reference proteome</keyword>
<dbReference type="AlphaFoldDB" id="O45400"/>
<evidence type="ECO:0000259" key="4">
    <source>
        <dbReference type="PROSITE" id="PS50089"/>
    </source>
</evidence>
<dbReference type="InterPro" id="IPR001841">
    <property type="entry name" value="Znf_RING"/>
</dbReference>
<organism evidence="5 6">
    <name type="scientific">Caenorhabditis elegans</name>
    <dbReference type="NCBI Taxonomy" id="6239"/>
    <lineage>
        <taxon>Eukaryota</taxon>
        <taxon>Metazoa</taxon>
        <taxon>Ecdysozoa</taxon>
        <taxon>Nematoda</taxon>
        <taxon>Chromadorea</taxon>
        <taxon>Rhabditida</taxon>
        <taxon>Rhabditina</taxon>
        <taxon>Rhabditomorpha</taxon>
        <taxon>Rhabditoidea</taxon>
        <taxon>Rhabditidae</taxon>
        <taxon>Peloderinae</taxon>
        <taxon>Caenorhabditis</taxon>
    </lineage>
</organism>
<keyword evidence="2" id="KW-0862">Zinc</keyword>
<dbReference type="UCSC" id="F23B2.10">
    <property type="organism name" value="c. elegans"/>
</dbReference>
<dbReference type="PaxDb" id="6239-F23B2.10"/>
<evidence type="ECO:0000256" key="2">
    <source>
        <dbReference type="ARBA" id="ARBA00022833"/>
    </source>
</evidence>
<name>O45400_CAEEL</name>